<dbReference type="GO" id="GO:0003700">
    <property type="term" value="F:DNA-binding transcription factor activity"/>
    <property type="evidence" value="ECO:0007669"/>
    <property type="project" value="TreeGrafter"/>
</dbReference>
<dbReference type="CDD" id="cd02209">
    <property type="entry name" value="cupin_XRE_C"/>
    <property type="match status" value="1"/>
</dbReference>
<gene>
    <name evidence="3" type="ORF">DFR56_11688</name>
</gene>
<dbReference type="PROSITE" id="PS50943">
    <property type="entry name" value="HTH_CROC1"/>
    <property type="match status" value="1"/>
</dbReference>
<dbReference type="InterPro" id="IPR011051">
    <property type="entry name" value="RmlC_Cupin_sf"/>
</dbReference>
<dbReference type="GO" id="GO:0003677">
    <property type="term" value="F:DNA binding"/>
    <property type="evidence" value="ECO:0007669"/>
    <property type="project" value="UniProtKB-KW"/>
</dbReference>
<name>A0A2V3W3U8_9BACI</name>
<organism evidence="3 4">
    <name type="scientific">Pseudogracilibacillus auburnensis</name>
    <dbReference type="NCBI Taxonomy" id="1494959"/>
    <lineage>
        <taxon>Bacteria</taxon>
        <taxon>Bacillati</taxon>
        <taxon>Bacillota</taxon>
        <taxon>Bacilli</taxon>
        <taxon>Bacillales</taxon>
        <taxon>Bacillaceae</taxon>
        <taxon>Pseudogracilibacillus</taxon>
    </lineage>
</organism>
<evidence type="ECO:0000256" key="1">
    <source>
        <dbReference type="ARBA" id="ARBA00023125"/>
    </source>
</evidence>
<dbReference type="SUPFAM" id="SSF47413">
    <property type="entry name" value="lambda repressor-like DNA-binding domains"/>
    <property type="match status" value="1"/>
</dbReference>
<dbReference type="PANTHER" id="PTHR46797">
    <property type="entry name" value="HTH-TYPE TRANSCRIPTIONAL REGULATOR"/>
    <property type="match status" value="1"/>
</dbReference>
<dbReference type="AlphaFoldDB" id="A0A2V3W3U8"/>
<dbReference type="InterPro" id="IPR013096">
    <property type="entry name" value="Cupin_2"/>
</dbReference>
<protein>
    <submittedName>
        <fullName evidence="3">XRE family transcriptional regulator</fullName>
    </submittedName>
</protein>
<accession>A0A2V3W3U8</accession>
<dbReference type="InterPro" id="IPR014710">
    <property type="entry name" value="RmlC-like_jellyroll"/>
</dbReference>
<evidence type="ECO:0000313" key="4">
    <source>
        <dbReference type="Proteomes" id="UP000247978"/>
    </source>
</evidence>
<dbReference type="GO" id="GO:0005829">
    <property type="term" value="C:cytosol"/>
    <property type="evidence" value="ECO:0007669"/>
    <property type="project" value="TreeGrafter"/>
</dbReference>
<dbReference type="SUPFAM" id="SSF51182">
    <property type="entry name" value="RmlC-like cupins"/>
    <property type="match status" value="1"/>
</dbReference>
<proteinExistence type="predicted"/>
<dbReference type="RefSeq" id="WP_110396929.1">
    <property type="nucleotide sequence ID" value="NZ_JADIJL010000002.1"/>
</dbReference>
<feature type="domain" description="HTH cro/C1-type" evidence="2">
    <location>
        <begin position="7"/>
        <end position="61"/>
    </location>
</feature>
<reference evidence="3 4" key="1">
    <citation type="submission" date="2018-05" db="EMBL/GenBank/DDBJ databases">
        <title>Genomic Encyclopedia of Type Strains, Phase IV (KMG-IV): sequencing the most valuable type-strain genomes for metagenomic binning, comparative biology and taxonomic classification.</title>
        <authorList>
            <person name="Goeker M."/>
        </authorList>
    </citation>
    <scope>NUCLEOTIDE SEQUENCE [LARGE SCALE GENOMIC DNA]</scope>
    <source>
        <strain evidence="3 4">DSM 28556</strain>
    </source>
</reference>
<dbReference type="InterPro" id="IPR010982">
    <property type="entry name" value="Lambda_DNA-bd_dom_sf"/>
</dbReference>
<keyword evidence="4" id="KW-1185">Reference proteome</keyword>
<dbReference type="InterPro" id="IPR050807">
    <property type="entry name" value="TransReg_Diox_bact_type"/>
</dbReference>
<sequence length="180" mass="20403">MDLGKKIRYIREEKNMSIKELAEKLGISNSHISQVERNISSPSITMLKNIANVFDIPMTSFFNDEIEKGSTVIRRKERKKIMLPNSNFTYEMLSPSSVSEFQLLLTRIEEGGRLGENPIGHKGQECCFINKGQVEFTINNEVYKLEEGDSIYYPENTPHNVVNSGKGEAIIISVINPADF</sequence>
<dbReference type="CDD" id="cd00093">
    <property type="entry name" value="HTH_XRE"/>
    <property type="match status" value="1"/>
</dbReference>
<comment type="caution">
    <text evidence="3">The sequence shown here is derived from an EMBL/GenBank/DDBJ whole genome shotgun (WGS) entry which is preliminary data.</text>
</comment>
<dbReference type="Gene3D" id="2.60.120.10">
    <property type="entry name" value="Jelly Rolls"/>
    <property type="match status" value="1"/>
</dbReference>
<keyword evidence="1" id="KW-0238">DNA-binding</keyword>
<dbReference type="OrthoDB" id="34624at2"/>
<dbReference type="EMBL" id="QJJQ01000016">
    <property type="protein sequence ID" value="PXW83409.1"/>
    <property type="molecule type" value="Genomic_DNA"/>
</dbReference>
<dbReference type="SMART" id="SM00530">
    <property type="entry name" value="HTH_XRE"/>
    <property type="match status" value="1"/>
</dbReference>
<dbReference type="InterPro" id="IPR001387">
    <property type="entry name" value="Cro/C1-type_HTH"/>
</dbReference>
<dbReference type="Pfam" id="PF01381">
    <property type="entry name" value="HTH_3"/>
    <property type="match status" value="1"/>
</dbReference>
<dbReference type="Pfam" id="PF07883">
    <property type="entry name" value="Cupin_2"/>
    <property type="match status" value="1"/>
</dbReference>
<evidence type="ECO:0000313" key="3">
    <source>
        <dbReference type="EMBL" id="PXW83409.1"/>
    </source>
</evidence>
<dbReference type="PANTHER" id="PTHR46797:SF1">
    <property type="entry name" value="METHYLPHOSPHONATE SYNTHASE"/>
    <property type="match status" value="1"/>
</dbReference>
<dbReference type="Gene3D" id="1.10.260.40">
    <property type="entry name" value="lambda repressor-like DNA-binding domains"/>
    <property type="match status" value="1"/>
</dbReference>
<dbReference type="Proteomes" id="UP000247978">
    <property type="component" value="Unassembled WGS sequence"/>
</dbReference>
<evidence type="ECO:0000259" key="2">
    <source>
        <dbReference type="PROSITE" id="PS50943"/>
    </source>
</evidence>